<dbReference type="GeneID" id="6011006"/>
<dbReference type="EMBL" id="AACS02000010">
    <property type="protein sequence ID" value="EAU87468.2"/>
    <property type="molecule type" value="Genomic_DNA"/>
</dbReference>
<dbReference type="OrthoDB" id="3268823at2759"/>
<proteinExistence type="predicted"/>
<accession>A8NKM3</accession>
<evidence type="ECO:0000313" key="2">
    <source>
        <dbReference type="EMBL" id="EAU87468.2"/>
    </source>
</evidence>
<reference evidence="2 3" key="1">
    <citation type="journal article" date="2010" name="Proc. Natl. Acad. Sci. U.S.A.">
        <title>Insights into evolution of multicellular fungi from the assembled chromosomes of the mushroom Coprinopsis cinerea (Coprinus cinereus).</title>
        <authorList>
            <person name="Stajich J.E."/>
            <person name="Wilke S.K."/>
            <person name="Ahren D."/>
            <person name="Au C.H."/>
            <person name="Birren B.W."/>
            <person name="Borodovsky M."/>
            <person name="Burns C."/>
            <person name="Canback B."/>
            <person name="Casselton L.A."/>
            <person name="Cheng C.K."/>
            <person name="Deng J."/>
            <person name="Dietrich F.S."/>
            <person name="Fargo D.C."/>
            <person name="Farman M.L."/>
            <person name="Gathman A.C."/>
            <person name="Goldberg J."/>
            <person name="Guigo R."/>
            <person name="Hoegger P.J."/>
            <person name="Hooker J.B."/>
            <person name="Huggins A."/>
            <person name="James T.Y."/>
            <person name="Kamada T."/>
            <person name="Kilaru S."/>
            <person name="Kodira C."/>
            <person name="Kues U."/>
            <person name="Kupfer D."/>
            <person name="Kwan H.S."/>
            <person name="Lomsadze A."/>
            <person name="Li W."/>
            <person name="Lilly W.W."/>
            <person name="Ma L.J."/>
            <person name="Mackey A.J."/>
            <person name="Manning G."/>
            <person name="Martin F."/>
            <person name="Muraguchi H."/>
            <person name="Natvig D.O."/>
            <person name="Palmerini H."/>
            <person name="Ramesh M.A."/>
            <person name="Rehmeyer C.J."/>
            <person name="Roe B.A."/>
            <person name="Shenoy N."/>
            <person name="Stanke M."/>
            <person name="Ter-Hovhannisyan V."/>
            <person name="Tunlid A."/>
            <person name="Velagapudi R."/>
            <person name="Vision T.J."/>
            <person name="Zeng Q."/>
            <person name="Zolan M.E."/>
            <person name="Pukkila P.J."/>
        </authorList>
    </citation>
    <scope>NUCLEOTIDE SEQUENCE [LARGE SCALE GENOMIC DNA]</scope>
    <source>
        <strain evidence="3">Okayama-7 / 130 / ATCC MYA-4618 / FGSC 9003</strain>
    </source>
</reference>
<feature type="compositionally biased region" description="Polar residues" evidence="1">
    <location>
        <begin position="475"/>
        <end position="486"/>
    </location>
</feature>
<name>A8NKM3_COPC7</name>
<feature type="region of interest" description="Disordered" evidence="1">
    <location>
        <begin position="135"/>
        <end position="555"/>
    </location>
</feature>
<feature type="compositionally biased region" description="Polar residues" evidence="1">
    <location>
        <begin position="401"/>
        <end position="413"/>
    </location>
</feature>
<feature type="compositionally biased region" description="Basic and acidic residues" evidence="1">
    <location>
        <begin position="431"/>
        <end position="440"/>
    </location>
</feature>
<dbReference type="Proteomes" id="UP000001861">
    <property type="component" value="Unassembled WGS sequence"/>
</dbReference>
<dbReference type="RefSeq" id="XP_001834491.2">
    <property type="nucleotide sequence ID" value="XM_001834439.2"/>
</dbReference>
<sequence>MSSTTAVPETLNGNPPTLKTPNVVSDEPSNEWASNTLGAITDDKTSSTTTQEKPQPNVEADIGYVKGVAASAIETAKEYVGAAGDKVAPYLPQSVAGYVGKSHSGESHPERNPNHGFDDVYGESIAKCPEERRLESLPSHDDESQTPLGHSGGVGRLPGSSDETGVAVLPDERKGEAEPNHGFDDVSGGSIAKLPEESRLEVLPSRDDDRLTPLGHTGGAGPLPGSITEAGVAVLPDEHKAGAAASLEPDRTNREPFTTTLPKPKAEPQTAGGPVGPSTRTQFLDAKPQDQEHKPSPPLDMSQNASTNASIKTLPGSKLGGQSDEELETLREHTSGAPRSGAAGVQVSPTSHGKPHDRVKETLTEKPIVTTTNVLPEATAQPRDKHTVEDSPATKGLGQKLDTTSPNKPVNTTAREHPVEGNRPPPVPEKAQPDVHHLDSGRATAGHSTTGLTDWDHPTRVQKATSTPNADAATSYPSGTKHTTSAGAADRGEHVGSGGAGLSAGTARQPRASPGSPPKKHGFMDKIKGEAKVISGKLGKNESKVEEGKKLMGKN</sequence>
<feature type="region of interest" description="Disordered" evidence="1">
    <location>
        <begin position="1"/>
        <end position="58"/>
    </location>
</feature>
<comment type="caution">
    <text evidence="2">The sequence shown here is derived from an EMBL/GenBank/DDBJ whole genome shotgun (WGS) entry which is preliminary data.</text>
</comment>
<feature type="compositionally biased region" description="Polar residues" evidence="1">
    <location>
        <begin position="301"/>
        <end position="311"/>
    </location>
</feature>
<feature type="compositionally biased region" description="Basic and acidic residues" evidence="1">
    <location>
        <begin position="539"/>
        <end position="555"/>
    </location>
</feature>
<protein>
    <submittedName>
        <fullName evidence="2">Uncharacterized protein</fullName>
    </submittedName>
</protein>
<dbReference type="KEGG" id="cci:CC1G_02227"/>
<feature type="compositionally biased region" description="Basic and acidic residues" evidence="1">
    <location>
        <begin position="194"/>
        <end position="211"/>
    </location>
</feature>
<gene>
    <name evidence="2" type="ORF">CC1G_02227</name>
</gene>
<organism evidence="2 3">
    <name type="scientific">Coprinopsis cinerea (strain Okayama-7 / 130 / ATCC MYA-4618 / FGSC 9003)</name>
    <name type="common">Inky cap fungus</name>
    <name type="synonym">Hormographiella aspergillata</name>
    <dbReference type="NCBI Taxonomy" id="240176"/>
    <lineage>
        <taxon>Eukaryota</taxon>
        <taxon>Fungi</taxon>
        <taxon>Dikarya</taxon>
        <taxon>Basidiomycota</taxon>
        <taxon>Agaricomycotina</taxon>
        <taxon>Agaricomycetes</taxon>
        <taxon>Agaricomycetidae</taxon>
        <taxon>Agaricales</taxon>
        <taxon>Agaricineae</taxon>
        <taxon>Psathyrellaceae</taxon>
        <taxon>Coprinopsis</taxon>
    </lineage>
</organism>
<dbReference type="InParanoid" id="A8NKM3"/>
<feature type="compositionally biased region" description="Polar residues" evidence="1">
    <location>
        <begin position="1"/>
        <end position="23"/>
    </location>
</feature>
<feature type="compositionally biased region" description="Basic and acidic residues" evidence="1">
    <location>
        <begin position="170"/>
        <end position="184"/>
    </location>
</feature>
<feature type="region of interest" description="Disordered" evidence="1">
    <location>
        <begin position="100"/>
        <end position="121"/>
    </location>
</feature>
<dbReference type="HOGENOM" id="CLU_472538_0_0_1"/>
<feature type="compositionally biased region" description="Basic and acidic residues" evidence="1">
    <location>
        <begin position="103"/>
        <end position="118"/>
    </location>
</feature>
<evidence type="ECO:0000313" key="3">
    <source>
        <dbReference type="Proteomes" id="UP000001861"/>
    </source>
</evidence>
<evidence type="ECO:0000256" key="1">
    <source>
        <dbReference type="SAM" id="MobiDB-lite"/>
    </source>
</evidence>
<dbReference type="AlphaFoldDB" id="A8NKM3"/>
<keyword evidence="3" id="KW-1185">Reference proteome</keyword>
<dbReference type="OMA" id="NDATHTT"/>
<feature type="compositionally biased region" description="Basic and acidic residues" evidence="1">
    <location>
        <begin position="522"/>
        <end position="531"/>
    </location>
</feature>
<feature type="compositionally biased region" description="Basic and acidic residues" evidence="1">
    <location>
        <begin position="354"/>
        <end position="364"/>
    </location>
</feature>
<dbReference type="eggNOG" id="ENOG502STB2">
    <property type="taxonomic scope" value="Eukaryota"/>
</dbReference>
<dbReference type="VEuPathDB" id="FungiDB:CC1G_02227"/>